<organism evidence="1">
    <name type="scientific">marine sediment metagenome</name>
    <dbReference type="NCBI Taxonomy" id="412755"/>
    <lineage>
        <taxon>unclassified sequences</taxon>
        <taxon>metagenomes</taxon>
        <taxon>ecological metagenomes</taxon>
    </lineage>
</organism>
<name>A0A0F8ZPB3_9ZZZZ</name>
<accession>A0A0F8ZPB3</accession>
<sequence>IYGKRNLKEIIKYAIEKKKDKVNRKSLRDILKWYTKKKRPGALPKLQAGPGAHDDYTIAMALAHKHINLAPNREPRRNLGQRARGWVGF</sequence>
<reference evidence="1" key="1">
    <citation type="journal article" date="2015" name="Nature">
        <title>Complex archaea that bridge the gap between prokaryotes and eukaryotes.</title>
        <authorList>
            <person name="Spang A."/>
            <person name="Saw J.H."/>
            <person name="Jorgensen S.L."/>
            <person name="Zaremba-Niedzwiedzka K."/>
            <person name="Martijn J."/>
            <person name="Lind A.E."/>
            <person name="van Eijk R."/>
            <person name="Schleper C."/>
            <person name="Guy L."/>
            <person name="Ettema T.J."/>
        </authorList>
    </citation>
    <scope>NUCLEOTIDE SEQUENCE</scope>
</reference>
<dbReference type="AlphaFoldDB" id="A0A0F8ZPB3"/>
<protein>
    <submittedName>
        <fullName evidence="1">Uncharacterized protein</fullName>
    </submittedName>
</protein>
<evidence type="ECO:0000313" key="1">
    <source>
        <dbReference type="EMBL" id="KKK95688.1"/>
    </source>
</evidence>
<dbReference type="EMBL" id="LAZR01046801">
    <property type="protein sequence ID" value="KKK95688.1"/>
    <property type="molecule type" value="Genomic_DNA"/>
</dbReference>
<feature type="non-terminal residue" evidence="1">
    <location>
        <position position="1"/>
    </location>
</feature>
<dbReference type="Gene3D" id="3.30.420.240">
    <property type="match status" value="1"/>
</dbReference>
<gene>
    <name evidence="1" type="ORF">LCGC14_2670280</name>
</gene>
<comment type="caution">
    <text evidence="1">The sequence shown here is derived from an EMBL/GenBank/DDBJ whole genome shotgun (WGS) entry which is preliminary data.</text>
</comment>
<proteinExistence type="predicted"/>